<proteinExistence type="predicted"/>
<evidence type="ECO:0000313" key="2">
    <source>
        <dbReference type="EMBL" id="OGY67786.1"/>
    </source>
</evidence>
<organism evidence="2 3">
    <name type="scientific">Candidatus Harrisonbacteria bacterium RIFCSPLOWO2_02_FULL_45_10c</name>
    <dbReference type="NCBI Taxonomy" id="1798410"/>
    <lineage>
        <taxon>Bacteria</taxon>
        <taxon>Candidatus Harrisoniibacteriota</taxon>
    </lineage>
</organism>
<name>A0A1G1ZUH8_9BACT</name>
<protein>
    <recommendedName>
        <fullName evidence="1">DUF4325 domain-containing protein</fullName>
    </recommendedName>
</protein>
<dbReference type="InterPro" id="IPR025474">
    <property type="entry name" value="DUF4325"/>
</dbReference>
<dbReference type="EMBL" id="MHJM01000017">
    <property type="protein sequence ID" value="OGY67786.1"/>
    <property type="molecule type" value="Genomic_DNA"/>
</dbReference>
<dbReference type="Pfam" id="PF14213">
    <property type="entry name" value="DUF4325"/>
    <property type="match status" value="1"/>
</dbReference>
<accession>A0A1G1ZUH8</accession>
<feature type="domain" description="DUF4325" evidence="1">
    <location>
        <begin position="25"/>
        <end position="86"/>
    </location>
</feature>
<evidence type="ECO:0000313" key="3">
    <source>
        <dbReference type="Proteomes" id="UP000176284"/>
    </source>
</evidence>
<comment type="caution">
    <text evidence="2">The sequence shown here is derived from an EMBL/GenBank/DDBJ whole genome shotgun (WGS) entry which is preliminary data.</text>
</comment>
<evidence type="ECO:0000259" key="1">
    <source>
        <dbReference type="Pfam" id="PF14213"/>
    </source>
</evidence>
<reference evidence="2 3" key="1">
    <citation type="journal article" date="2016" name="Nat. Commun.">
        <title>Thousands of microbial genomes shed light on interconnected biogeochemical processes in an aquifer system.</title>
        <authorList>
            <person name="Anantharaman K."/>
            <person name="Brown C.T."/>
            <person name="Hug L.A."/>
            <person name="Sharon I."/>
            <person name="Castelle C.J."/>
            <person name="Probst A.J."/>
            <person name="Thomas B.C."/>
            <person name="Singh A."/>
            <person name="Wilkins M.J."/>
            <person name="Karaoz U."/>
            <person name="Brodie E.L."/>
            <person name="Williams K.H."/>
            <person name="Hubbard S.S."/>
            <person name="Banfield J.F."/>
        </authorList>
    </citation>
    <scope>NUCLEOTIDE SEQUENCE [LARGE SCALE GENOMIC DNA]</scope>
</reference>
<dbReference type="Proteomes" id="UP000176284">
    <property type="component" value="Unassembled WGS sequence"/>
</dbReference>
<dbReference type="AlphaFoldDB" id="A0A1G1ZUH8"/>
<sequence>MNKKPEIIINIYDYAGSFAENKDVARTIREKYLFPALKEGKHVILDYSKVDSTTQSFTHALISSAIKNFKEDFFNIVSFKSCTETVRDIIGIVTEYMQKHI</sequence>
<gene>
    <name evidence="2" type="ORF">A3H63_00865</name>
</gene>